<feature type="transmembrane region" description="Helical" evidence="1">
    <location>
        <begin position="66"/>
        <end position="85"/>
    </location>
</feature>
<evidence type="ECO:0000313" key="2">
    <source>
        <dbReference type="EMBL" id="MBC3882104.1"/>
    </source>
</evidence>
<gene>
    <name evidence="2" type="ORF">H8K36_12000</name>
</gene>
<keyword evidence="1" id="KW-0812">Transmembrane</keyword>
<proteinExistence type="predicted"/>
<comment type="caution">
    <text evidence="2">The sequence shown here is derived from an EMBL/GenBank/DDBJ whole genome shotgun (WGS) entry which is preliminary data.</text>
</comment>
<accession>A0A923KTY4</accession>
<dbReference type="PANTHER" id="PTHR34351:SF1">
    <property type="entry name" value="SLR1927 PROTEIN"/>
    <property type="match status" value="1"/>
</dbReference>
<protein>
    <submittedName>
        <fullName evidence="2">DUF58 domain-containing protein</fullName>
    </submittedName>
</protein>
<dbReference type="AlphaFoldDB" id="A0A923KTY4"/>
<feature type="transmembrane region" description="Helical" evidence="1">
    <location>
        <begin position="41"/>
        <end position="60"/>
    </location>
</feature>
<keyword evidence="3" id="KW-1185">Reference proteome</keyword>
<dbReference type="RefSeq" id="WP_186916719.1">
    <property type="nucleotide sequence ID" value="NZ_JACOFZ010000004.1"/>
</dbReference>
<dbReference type="PANTHER" id="PTHR34351">
    <property type="entry name" value="SLR1927 PROTEIN-RELATED"/>
    <property type="match status" value="1"/>
</dbReference>
<evidence type="ECO:0000313" key="3">
    <source>
        <dbReference type="Proteomes" id="UP000627446"/>
    </source>
</evidence>
<sequence>MKAIQAFRLRLRRLIFLEKSPEPGELVLSQRRVFTLPSKPGMVFLLVLIICFLTATNYNLNLGFGMTYLLAGVAVVNTLFTYRNLAYLKLNARDGAAVFAGDQAEFQFYVKNADQLERFAIHISFQQSPHLEQIIDLARGEENIVKLSCITTSRGPLPCPRVQLQTWFPMGLLRAWSTWLPATYVLVYPAPELNPPPLPFIGESGEKGNANTGNEDYAGVRSYQAGDPLKHLSWKHIARVDLEAGGNLISKQFDGASFGELLIDFNSLPTQLPIEQRLSRMTSWILEADRLGLPYEFKLGALHLPNGSGENHRHMCLSALANYGHSNTEVRSVQ</sequence>
<reference evidence="2" key="1">
    <citation type="submission" date="2020-08" db="EMBL/GenBank/DDBJ databases">
        <title>Novel species isolated from subtropical streams in China.</title>
        <authorList>
            <person name="Lu H."/>
        </authorList>
    </citation>
    <scope>NUCLEOTIDE SEQUENCE</scope>
    <source>
        <strain evidence="2">LX22W</strain>
    </source>
</reference>
<name>A0A923KTY4_9BURK</name>
<keyword evidence="1" id="KW-1133">Transmembrane helix</keyword>
<keyword evidence="1" id="KW-0472">Membrane</keyword>
<dbReference type="Proteomes" id="UP000627446">
    <property type="component" value="Unassembled WGS sequence"/>
</dbReference>
<organism evidence="2 3">
    <name type="scientific">Undibacterium nitidum</name>
    <dbReference type="NCBI Taxonomy" id="2762298"/>
    <lineage>
        <taxon>Bacteria</taxon>
        <taxon>Pseudomonadati</taxon>
        <taxon>Pseudomonadota</taxon>
        <taxon>Betaproteobacteria</taxon>
        <taxon>Burkholderiales</taxon>
        <taxon>Oxalobacteraceae</taxon>
        <taxon>Undibacterium</taxon>
    </lineage>
</organism>
<evidence type="ECO:0000256" key="1">
    <source>
        <dbReference type="SAM" id="Phobius"/>
    </source>
</evidence>
<dbReference type="EMBL" id="JACOFZ010000004">
    <property type="protein sequence ID" value="MBC3882104.1"/>
    <property type="molecule type" value="Genomic_DNA"/>
</dbReference>